<evidence type="ECO:0008006" key="3">
    <source>
        <dbReference type="Google" id="ProtNLM"/>
    </source>
</evidence>
<accession>A0ABD3X709</accession>
<evidence type="ECO:0000313" key="2">
    <source>
        <dbReference type="Proteomes" id="UP001634394"/>
    </source>
</evidence>
<organism evidence="1 2">
    <name type="scientific">Sinanodonta woodiana</name>
    <name type="common">Chinese pond mussel</name>
    <name type="synonym">Anodonta woodiana</name>
    <dbReference type="NCBI Taxonomy" id="1069815"/>
    <lineage>
        <taxon>Eukaryota</taxon>
        <taxon>Metazoa</taxon>
        <taxon>Spiralia</taxon>
        <taxon>Lophotrochozoa</taxon>
        <taxon>Mollusca</taxon>
        <taxon>Bivalvia</taxon>
        <taxon>Autobranchia</taxon>
        <taxon>Heteroconchia</taxon>
        <taxon>Palaeoheterodonta</taxon>
        <taxon>Unionida</taxon>
        <taxon>Unionoidea</taxon>
        <taxon>Unionidae</taxon>
        <taxon>Unioninae</taxon>
        <taxon>Sinanodonta</taxon>
    </lineage>
</organism>
<keyword evidence="2" id="KW-1185">Reference proteome</keyword>
<dbReference type="Proteomes" id="UP001634394">
    <property type="component" value="Unassembled WGS sequence"/>
</dbReference>
<sequence>MRERESVRRLEESTVSGSDEANDIITVEVTIQNTFDVAMLGTQLFFGLRVIIDSKEILVSHFAIVVDPPSWKQLSGTIFAEALGHDSPSPGFPAMVMASIQTPPETGHVYEITVYTSTTSGKDPALSVLALTPIVHTANMPCSFLDFKAVDSSVFPSVPPTVTSKMFTFTLHNIGYFNDSTANTLNFTIVSLLMDRVDVVQNDTHLLTITAKSSGGTPLEGTTVTFTVGETKVYPNSAMHEFQILSECKDNNYLQDTTISVKILVDTETGVVSGPMVFQLPIPQNNTTSSLYFRKAEVVDVGKNAICVCLGDSFQLNVSTWDHYIEWKRGIITFPVICNVNLSSDPLANQFVLKVDIDIVVTEFDQSGSHSDYFGYSARYSKTQVWDGLLAIDVHQHHPQTFNEMAIITGIQVNYRPLINVTWPDRYIVQYSADGVTYTDAPNQTDLWNTKGMRVNTNLEYLIRVPIISKYVRLSTDPNKSGCWINNYFVTTPASSVLKIWGDVNDSLLFKMNKVFDRDPATCFVPPINGVDTHPPMLWLRMNLSIFNLTLGVPYNVKVTGENLVCYKQSSPKSMHVAHPHETKNSYDFNGYIRFCTLSGNESSTQCTFNCRCTNSVSCNETFLYMRNDGDSIHPARLCELQVTLA</sequence>
<dbReference type="SUPFAM" id="SSF49785">
    <property type="entry name" value="Galactose-binding domain-like"/>
    <property type="match status" value="1"/>
</dbReference>
<dbReference type="Gene3D" id="2.60.120.260">
    <property type="entry name" value="Galactose-binding domain-like"/>
    <property type="match status" value="1"/>
</dbReference>
<dbReference type="AlphaFoldDB" id="A0ABD3X709"/>
<comment type="caution">
    <text evidence="1">The sequence shown here is derived from an EMBL/GenBank/DDBJ whole genome shotgun (WGS) entry which is preliminary data.</text>
</comment>
<gene>
    <name evidence="1" type="ORF">ACJMK2_028410</name>
</gene>
<dbReference type="InterPro" id="IPR008979">
    <property type="entry name" value="Galactose-bd-like_sf"/>
</dbReference>
<proteinExistence type="predicted"/>
<evidence type="ECO:0000313" key="1">
    <source>
        <dbReference type="EMBL" id="KAL3882029.1"/>
    </source>
</evidence>
<protein>
    <recommendedName>
        <fullName evidence="3">F5/8 type C domain-containing protein</fullName>
    </recommendedName>
</protein>
<dbReference type="EMBL" id="JBJQND010000003">
    <property type="protein sequence ID" value="KAL3882029.1"/>
    <property type="molecule type" value="Genomic_DNA"/>
</dbReference>
<reference evidence="1 2" key="1">
    <citation type="submission" date="2024-11" db="EMBL/GenBank/DDBJ databases">
        <title>Chromosome-level genome assembly of the freshwater bivalve Anodonta woodiana.</title>
        <authorList>
            <person name="Chen X."/>
        </authorList>
    </citation>
    <scope>NUCLEOTIDE SEQUENCE [LARGE SCALE GENOMIC DNA]</scope>
    <source>
        <strain evidence="1">MN2024</strain>
        <tissue evidence="1">Gills</tissue>
    </source>
</reference>
<name>A0ABD3X709_SINWO</name>